<dbReference type="PANTHER" id="PTHR30443">
    <property type="entry name" value="INNER MEMBRANE PROTEIN"/>
    <property type="match status" value="1"/>
</dbReference>
<dbReference type="InterPro" id="IPR012549">
    <property type="entry name" value="EptA-like_N"/>
</dbReference>
<dbReference type="Proteomes" id="UP000196082">
    <property type="component" value="Unassembled WGS sequence"/>
</dbReference>
<reference evidence="16" key="14">
    <citation type="submission" date="2023-03" db="EMBL/GenBank/DDBJ databases">
        <title>Draft assemblies of triclosan tolerant bacteria isolated from returned activated sludge.</title>
        <authorList>
            <person name="Van Hamelsveld S."/>
        </authorList>
    </citation>
    <scope>NUCLEOTIDE SEQUENCE</scope>
    <source>
        <strain evidence="16">GW210012_S60</strain>
    </source>
</reference>
<dbReference type="Proteomes" id="UP000515680">
    <property type="component" value="Chromosome"/>
</dbReference>
<dbReference type="RefSeq" id="WP_003298414.1">
    <property type="nucleotide sequence ID" value="NZ_AP022055.1"/>
</dbReference>
<evidence type="ECO:0000256" key="2">
    <source>
        <dbReference type="ARBA" id="ARBA00022475"/>
    </source>
</evidence>
<feature type="transmembrane region" description="Helical" evidence="8">
    <location>
        <begin position="168"/>
        <end position="188"/>
    </location>
</feature>
<dbReference type="EMBL" id="JACGDG010000025">
    <property type="protein sequence ID" value="MBA6118746.1"/>
    <property type="molecule type" value="Genomic_DNA"/>
</dbReference>
<dbReference type="Gene3D" id="3.40.720.10">
    <property type="entry name" value="Alkaline Phosphatase, subunit A"/>
    <property type="match status" value="1"/>
</dbReference>
<dbReference type="EMBL" id="JADLKB010000014">
    <property type="protein sequence ID" value="MBF8736640.1"/>
    <property type="molecule type" value="Genomic_DNA"/>
</dbReference>
<name>A0A0P7C4N1_PSEPU</name>
<feature type="transmembrane region" description="Helical" evidence="8">
    <location>
        <begin position="94"/>
        <end position="116"/>
    </location>
</feature>
<dbReference type="EMBL" id="CP061723">
    <property type="protein sequence ID" value="QOC98188.1"/>
    <property type="molecule type" value="Genomic_DNA"/>
</dbReference>
<dbReference type="Proteomes" id="UP000298551">
    <property type="component" value="Chromosome"/>
</dbReference>
<evidence type="ECO:0000313" key="11">
    <source>
        <dbReference type="EMBL" id="BBT37694.1"/>
    </source>
</evidence>
<feature type="domain" description="Sulfatase N-terminal" evidence="9">
    <location>
        <begin position="252"/>
        <end position="539"/>
    </location>
</feature>
<dbReference type="PANTHER" id="PTHR30443:SF0">
    <property type="entry name" value="PHOSPHOETHANOLAMINE TRANSFERASE EPTA"/>
    <property type="match status" value="1"/>
</dbReference>
<dbReference type="InterPro" id="IPR058130">
    <property type="entry name" value="PEA_transf_C"/>
</dbReference>
<reference evidence="18 25" key="3">
    <citation type="submission" date="2016-08" db="EMBL/GenBank/DDBJ databases">
        <authorList>
            <person name="Seilhamer J.J."/>
        </authorList>
    </citation>
    <scope>NUCLEOTIDE SEQUENCE [LARGE SCALE GENOMIC DNA]</scope>
    <source>
        <strain evidence="18 25">KH-21-114</strain>
    </source>
</reference>
<dbReference type="Proteomes" id="UP000076857">
    <property type="component" value="Chromosome"/>
</dbReference>
<reference evidence="21 28" key="11">
    <citation type="submission" date="2020-09" db="EMBL/GenBank/DDBJ databases">
        <title>Co-existence of a novel multidrug-resistance efflux pump with carbapenem resistance gene blaVIM-2 in one megaplasmid in Pseudomonas putida.</title>
        <authorList>
            <person name="Peng K."/>
            <person name="Li R."/>
        </authorList>
    </citation>
    <scope>NUCLEOTIDE SEQUENCE [LARGE SCALE GENOMIC DNA]</scope>
    <source>
        <strain evidence="21 28">ZXPA-20</strain>
    </source>
</reference>
<evidence type="ECO:0000313" key="27">
    <source>
        <dbReference type="Proteomes" id="UP000515680"/>
    </source>
</evidence>
<feature type="transmembrane region" description="Helical" evidence="8">
    <location>
        <begin position="66"/>
        <end position="87"/>
    </location>
</feature>
<dbReference type="Proteomes" id="UP000637061">
    <property type="component" value="Unassembled WGS sequence"/>
</dbReference>
<dbReference type="InterPro" id="IPR000917">
    <property type="entry name" value="Sulfatase_N"/>
</dbReference>
<evidence type="ECO:0000313" key="16">
    <source>
        <dbReference type="EMBL" id="MDF3874474.1"/>
    </source>
</evidence>
<keyword evidence="7 8" id="KW-0472">Membrane</keyword>
<dbReference type="Proteomes" id="UP000516786">
    <property type="component" value="Chromosome"/>
</dbReference>
<dbReference type="EMBL" id="LKKS01000057">
    <property type="protein sequence ID" value="KPM66187.1"/>
    <property type="molecule type" value="Genomic_DNA"/>
</dbReference>
<dbReference type="OrthoDB" id="9786870at2"/>
<evidence type="ECO:0000259" key="10">
    <source>
        <dbReference type="Pfam" id="PF08019"/>
    </source>
</evidence>
<evidence type="ECO:0000313" key="14">
    <source>
        <dbReference type="EMBL" id="MBF8736640.1"/>
    </source>
</evidence>
<evidence type="ECO:0000256" key="6">
    <source>
        <dbReference type="ARBA" id="ARBA00022989"/>
    </source>
</evidence>
<feature type="transmembrane region" description="Helical" evidence="8">
    <location>
        <begin position="27"/>
        <end position="46"/>
    </location>
</feature>
<evidence type="ECO:0000256" key="8">
    <source>
        <dbReference type="SAM" id="Phobius"/>
    </source>
</evidence>
<dbReference type="EMBL" id="CP039371">
    <property type="protein sequence ID" value="QCI09949.1"/>
    <property type="molecule type" value="Genomic_DNA"/>
</dbReference>
<keyword evidence="3" id="KW-0997">Cell inner membrane</keyword>
<evidence type="ECO:0000313" key="26">
    <source>
        <dbReference type="Proteomes" id="UP000298551"/>
    </source>
</evidence>
<evidence type="ECO:0000313" key="17">
    <source>
        <dbReference type="EMBL" id="OUM32309.1"/>
    </source>
</evidence>
<sequence>MTPSKSIVHTLLSKWIFAIRNARQKGISTNLLIGLVTFWLLLFANAELWNVLWKLVFKTDEVNWQLAASLPVIVFAWVFTVLSLLSWGRLAKPILCLVLISASFASYFMNAYGIVIDYTMFTNVVETDVAEATELLNWKLGLWVAMVGVLPVYLIARVPLRRKPWAKALVSRFIALSLALLTLSGIALSQYQSYASLLRNNREIRLILVPTNLFAAGHGYLKRQLASPKTLTAIGTDAVVNRQGAARKPRLLVLAVGETARSANFSLNGYSRETNPELEKRNVISFTNVSSCGTATAVSLPCMFLDVGKAQYKDGLAKSREGLLDVLQRAGISVMWTDNNSGCKGVCDRVPNHKAASHADSQLCTSEECKDGVLLTEMQDFIKRQEGDAVLVLHYKGSHGPAYYKRYPSQFKKFAPVCETNELDKCKQEEVVNAYDNSILYTDYVTANLIDILAANTKFDTALMYVSDHGESLGEGGLYLHGLPYAMAPDEQTKVPLVLWMSDSLAKSEKVNVGCLKAQTTSPLSHDNLFHTVLGMMNVQTSSYRSALDFTAPCKPFVGGSYSGL</sequence>
<dbReference type="NCBIfam" id="NF028537">
    <property type="entry name" value="P_eth_NH2_trans"/>
    <property type="match status" value="1"/>
</dbReference>
<keyword evidence="4 11" id="KW-0808">Transferase</keyword>
<organism evidence="12 22">
    <name type="scientific">Pseudomonas putida</name>
    <name type="common">Arthrobacter siderocapsulatus</name>
    <dbReference type="NCBI Taxonomy" id="303"/>
    <lineage>
        <taxon>Bacteria</taxon>
        <taxon>Pseudomonadati</taxon>
        <taxon>Pseudomonadota</taxon>
        <taxon>Gammaproteobacteria</taxon>
        <taxon>Pseudomonadales</taxon>
        <taxon>Pseudomonadaceae</taxon>
        <taxon>Pseudomonas</taxon>
    </lineage>
</organism>
<evidence type="ECO:0000259" key="9">
    <source>
        <dbReference type="Pfam" id="PF00884"/>
    </source>
</evidence>
<evidence type="ECO:0000313" key="19">
    <source>
        <dbReference type="EMBL" id="QCI09949.1"/>
    </source>
</evidence>
<dbReference type="Proteomes" id="UP000553948">
    <property type="component" value="Unassembled WGS sequence"/>
</dbReference>
<accession>A0A0P7C4N1</accession>
<dbReference type="EMBL" id="CP050951">
    <property type="protein sequence ID" value="QJQ07907.1"/>
    <property type="molecule type" value="Genomic_DNA"/>
</dbReference>
<evidence type="ECO:0000313" key="21">
    <source>
        <dbReference type="EMBL" id="QOC98188.1"/>
    </source>
</evidence>
<evidence type="ECO:0000313" key="13">
    <source>
        <dbReference type="EMBL" id="MBA6118746.1"/>
    </source>
</evidence>
<gene>
    <name evidence="20" type="ORF">A3L25_000185</name>
    <name evidence="17" type="ORF">B8W72_14630</name>
    <name evidence="18" type="ORF">BGP84_18390</name>
    <name evidence="19" type="ORF">E6B08_00220</name>
    <name evidence="13" type="ORF">H4C47_23810</name>
    <name evidence="12" type="ORF">HB13667_09865</name>
    <name evidence="21" type="ORF">ID616_00205</name>
    <name evidence="14" type="ORF">IR015_14630</name>
    <name evidence="15" type="ORF">JEU22_07915</name>
    <name evidence="16" type="ORF">P3W50_29015</name>
    <name evidence="11" type="ORF">WP8W18C01_00350</name>
</gene>
<evidence type="ECO:0000313" key="29">
    <source>
        <dbReference type="Proteomes" id="UP000553948"/>
    </source>
</evidence>
<evidence type="ECO:0000313" key="15">
    <source>
        <dbReference type="EMBL" id="MBI6883834.1"/>
    </source>
</evidence>
<dbReference type="Proteomes" id="UP000050437">
    <property type="component" value="Unassembled WGS sequence"/>
</dbReference>
<reference evidence="18 25" key="5">
    <citation type="submission" date="2018-03" db="EMBL/GenBank/DDBJ databases">
        <title>Draft genome of Pseudomonas putida strain KH-21-114.</title>
        <authorList>
            <person name="Yoshizawa S."/>
            <person name="Khan N.H."/>
            <person name="Nishimura M."/>
            <person name="Chiura H.X."/>
            <person name="Ogura Y."/>
            <person name="Hayashi T."/>
            <person name="Kogure K."/>
        </authorList>
    </citation>
    <scope>NUCLEOTIDE SEQUENCE [LARGE SCALE GENOMIC DNA]</scope>
    <source>
        <strain evidence="18 25">KH-21-114</strain>
    </source>
</reference>
<dbReference type="Proteomes" id="UP000237230">
    <property type="component" value="Unassembled WGS sequence"/>
</dbReference>
<reference evidence="13 29" key="10">
    <citation type="submission" date="2020-07" db="EMBL/GenBank/DDBJ databases">
        <title>Diversity of carbapenemase encoding genes among Pseudomonas putida group clinical isolates in a tertiary Brazilian hospital.</title>
        <authorList>
            <person name="Alberto-Lei F."/>
            <person name="Nodari C.S."/>
            <person name="Streling A.P."/>
            <person name="Paulino J.T."/>
            <person name="Bessa-Neto F.O."/>
            <person name="Cayo R."/>
            <person name="Gales A.C."/>
        </authorList>
    </citation>
    <scope>NUCLEOTIDE SEQUENCE [LARGE SCALE GENOMIC DNA]</scope>
    <source>
        <strain evidence="13 29">12464</strain>
    </source>
</reference>
<evidence type="ECO:0000256" key="1">
    <source>
        <dbReference type="ARBA" id="ARBA00004429"/>
    </source>
</evidence>
<dbReference type="SMR" id="A0A0P7C4N1"/>
<dbReference type="Pfam" id="PF00884">
    <property type="entry name" value="Sulfatase"/>
    <property type="match status" value="1"/>
</dbReference>
<reference evidence="20 23" key="2">
    <citation type="submission" date="2016-04" db="EMBL/GenBank/DDBJ databases">
        <authorList>
            <person name="Qiu J."/>
        </authorList>
    </citation>
    <scope>NUCLEOTIDE SEQUENCE [LARGE SCALE GENOMIC DNA]</scope>
    <source>
        <strain evidence="20 23">JQ581</strain>
    </source>
</reference>
<reference evidence="15" key="13">
    <citation type="submission" date="2020-12" db="EMBL/GenBank/DDBJ databases">
        <title>Enhanced detection system for hospital associated transmission using whole genome sequencing surveillance.</title>
        <authorList>
            <person name="Harrison L.H."/>
            <person name="Van Tyne D."/>
            <person name="Marsh J.W."/>
            <person name="Griffith M.P."/>
            <person name="Snyder D.J."/>
            <person name="Cooper V.S."/>
            <person name="Mustapha M."/>
        </authorList>
    </citation>
    <scope>NUCLEOTIDE SEQUENCE</scope>
    <source>
        <strain evidence="15">PSB00042</strain>
    </source>
</reference>
<reference evidence="26" key="6">
    <citation type="submission" date="2019-04" db="EMBL/GenBank/DDBJ databases">
        <title>Genome sequence of Pseudomonas putida 1290, an auxin catabolizing strain.</title>
        <authorList>
            <person name="Laird T.S."/>
            <person name="Leveau J.H.J."/>
        </authorList>
    </citation>
    <scope>NUCLEOTIDE SEQUENCE [LARGE SCALE GENOMIC DNA]</scope>
    <source>
        <strain evidence="26">1290</strain>
    </source>
</reference>
<evidence type="ECO:0000256" key="7">
    <source>
        <dbReference type="ARBA" id="ARBA00023136"/>
    </source>
</evidence>
<reference evidence="17 24" key="4">
    <citation type="submission" date="2017-05" db="EMBL/GenBank/DDBJ databases">
        <title>Whole genome sequence of Pseudomonas putida isolate 1312 commercialized as a biostimulant.</title>
        <authorList>
            <person name="Crovadore J."/>
            <person name="Blanc P."/>
            <person name="Chablais R."/>
            <person name="Cochard B."/>
            <person name="Grizard D."/>
            <person name="Lefort F."/>
        </authorList>
    </citation>
    <scope>NUCLEOTIDE SEQUENCE [LARGE SCALE GENOMIC DNA]</scope>
    <source>
        <strain evidence="17 24">1312</strain>
    </source>
</reference>
<reference evidence="20 23" key="9">
    <citation type="submission" date="2020-04" db="EMBL/GenBank/DDBJ databases">
        <title>Complete genome sequence of Pseudomonas putida strain JQ581.</title>
        <authorList>
            <person name="Mu Y."/>
        </authorList>
    </citation>
    <scope>NUCLEOTIDE SEQUENCE [LARGE SCALE GENOMIC DNA]</scope>
    <source>
        <strain evidence="20 23">JQ581</strain>
    </source>
</reference>
<keyword evidence="2" id="KW-1003">Cell membrane</keyword>
<dbReference type="SUPFAM" id="SSF53649">
    <property type="entry name" value="Alkaline phosphatase-like"/>
    <property type="match status" value="1"/>
</dbReference>
<dbReference type="GO" id="GO:0016776">
    <property type="term" value="F:phosphotransferase activity, phosphate group as acceptor"/>
    <property type="evidence" value="ECO:0007669"/>
    <property type="project" value="TreeGrafter"/>
</dbReference>
<evidence type="ECO:0000313" key="24">
    <source>
        <dbReference type="Proteomes" id="UP000196082"/>
    </source>
</evidence>
<dbReference type="GO" id="GO:0005886">
    <property type="term" value="C:plasma membrane"/>
    <property type="evidence" value="ECO:0007669"/>
    <property type="project" value="UniProtKB-SubCell"/>
</dbReference>
<dbReference type="Proteomes" id="UP001217741">
    <property type="component" value="Unassembled WGS sequence"/>
</dbReference>
<evidence type="ECO:0000313" key="20">
    <source>
        <dbReference type="EMBL" id="QJQ07907.1"/>
    </source>
</evidence>
<dbReference type="GO" id="GO:0009244">
    <property type="term" value="P:lipopolysaccharide core region biosynthetic process"/>
    <property type="evidence" value="ECO:0007669"/>
    <property type="project" value="TreeGrafter"/>
</dbReference>
<feature type="domain" description="Phosphoethanolamine transferase N-terminal" evidence="10">
    <location>
        <begin position="75"/>
        <end position="224"/>
    </location>
</feature>
<reference evidence="11 27" key="8">
    <citation type="submission" date="2019-12" db="EMBL/GenBank/DDBJ databases">
        <title>complete genome sequences of Pseudomonas putida str. WP8-W18-CRE-01 isolated from wastewater treatment plant effluent.</title>
        <authorList>
            <person name="Sekizuka T."/>
            <person name="Itokawa K."/>
            <person name="Yatsu K."/>
            <person name="Inamine Y."/>
            <person name="Kuroda M."/>
        </authorList>
    </citation>
    <scope>NUCLEOTIDE SEQUENCE [LARGE SCALE GENOMIC DNA]</scope>
    <source>
        <strain evidence="11 27">WP8-W18-CRE-01</strain>
    </source>
</reference>
<dbReference type="OMA" id="FGDKNYA"/>
<dbReference type="Proteomes" id="UP000639504">
    <property type="component" value="Unassembled WGS sequence"/>
</dbReference>
<keyword evidence="5 8" id="KW-0812">Transmembrane</keyword>
<evidence type="ECO:0000256" key="5">
    <source>
        <dbReference type="ARBA" id="ARBA00022692"/>
    </source>
</evidence>
<dbReference type="EMBL" id="JARJLO010000426">
    <property type="protein sequence ID" value="MDF3874474.1"/>
    <property type="molecule type" value="Genomic_DNA"/>
</dbReference>
<dbReference type="EMBL" id="AP022227">
    <property type="protein sequence ID" value="BBT37694.1"/>
    <property type="molecule type" value="Genomic_DNA"/>
</dbReference>
<evidence type="ECO:0000256" key="4">
    <source>
        <dbReference type="ARBA" id="ARBA00022679"/>
    </source>
</evidence>
<proteinExistence type="predicted"/>
<dbReference type="EMBL" id="NFSB01000076">
    <property type="protein sequence ID" value="OUM32309.1"/>
    <property type="molecule type" value="Genomic_DNA"/>
</dbReference>
<evidence type="ECO:0000313" key="12">
    <source>
        <dbReference type="EMBL" id="KPM66187.1"/>
    </source>
</evidence>
<evidence type="ECO:0000313" key="25">
    <source>
        <dbReference type="Proteomes" id="UP000237230"/>
    </source>
</evidence>
<feature type="transmembrane region" description="Helical" evidence="8">
    <location>
        <begin position="136"/>
        <end position="156"/>
    </location>
</feature>
<evidence type="ECO:0000313" key="22">
    <source>
        <dbReference type="Proteomes" id="UP000050437"/>
    </source>
</evidence>
<dbReference type="InterPro" id="IPR017850">
    <property type="entry name" value="Alkaline_phosphatase_core_sf"/>
</dbReference>
<evidence type="ECO:0000313" key="18">
    <source>
        <dbReference type="EMBL" id="POG04869.1"/>
    </source>
</evidence>
<evidence type="ECO:0000313" key="23">
    <source>
        <dbReference type="Proteomes" id="UP000076857"/>
    </source>
</evidence>
<dbReference type="AlphaFoldDB" id="A0A0P7C4N1"/>
<comment type="subcellular location">
    <subcellularLocation>
        <location evidence="1">Cell inner membrane</location>
        <topology evidence="1">Multi-pass membrane protein</topology>
    </subcellularLocation>
</comment>
<dbReference type="GeneID" id="97165512"/>
<dbReference type="Pfam" id="PF08019">
    <property type="entry name" value="EptA_B_N"/>
    <property type="match status" value="1"/>
</dbReference>
<dbReference type="EMBL" id="MINH01000021">
    <property type="protein sequence ID" value="POG04869.1"/>
    <property type="molecule type" value="Genomic_DNA"/>
</dbReference>
<reference evidence="14" key="12">
    <citation type="submission" date="2020-10" db="EMBL/GenBank/DDBJ databases">
        <title>Genome sequences of Pseudomonas isolates.</title>
        <authorList>
            <person name="Wessels L."/>
            <person name="Reich F."/>
            <person name="Hammerl J."/>
        </authorList>
    </citation>
    <scope>NUCLEOTIDE SEQUENCE</scope>
    <source>
        <strain evidence="14">20-MO00640-0</strain>
    </source>
</reference>
<protein>
    <submittedName>
        <fullName evidence="17">Phosphoethanolamine transferase</fullName>
    </submittedName>
    <submittedName>
        <fullName evidence="11 13">Phosphoethanolamine--lipid A transferase</fullName>
    </submittedName>
</protein>
<dbReference type="CDD" id="cd16017">
    <property type="entry name" value="LptA"/>
    <property type="match status" value="1"/>
</dbReference>
<evidence type="ECO:0000256" key="3">
    <source>
        <dbReference type="ARBA" id="ARBA00022519"/>
    </source>
</evidence>
<dbReference type="InterPro" id="IPR040423">
    <property type="entry name" value="PEA_transferase"/>
</dbReference>
<evidence type="ECO:0000313" key="28">
    <source>
        <dbReference type="Proteomes" id="UP000516786"/>
    </source>
</evidence>
<dbReference type="PATRIC" id="fig|303.175.peg.50"/>
<reference evidence="19" key="7">
    <citation type="submission" date="2019-04" db="EMBL/GenBank/DDBJ databases">
        <title>Genome Sequence of Pseudomonas putida 1290, an Auxin Catabolizing Strain.</title>
        <authorList>
            <person name="Laird T.S."/>
            <person name="Leveau J.H.J."/>
        </authorList>
    </citation>
    <scope>NUCLEOTIDE SEQUENCE [LARGE SCALE GENOMIC DNA]</scope>
    <source>
        <strain evidence="19">1290</strain>
    </source>
</reference>
<dbReference type="EMBL" id="JAEHTE010000005">
    <property type="protein sequence ID" value="MBI6883834.1"/>
    <property type="molecule type" value="Genomic_DNA"/>
</dbReference>
<keyword evidence="6 8" id="KW-1133">Transmembrane helix</keyword>
<reference evidence="12 22" key="1">
    <citation type="submission" date="2015-10" db="EMBL/GenBank/DDBJ databases">
        <title>Pseudomonas putida clinical strains.</title>
        <authorList>
            <person name="Molina L."/>
            <person name="Udaondo Z."/>
        </authorList>
    </citation>
    <scope>NUCLEOTIDE SEQUENCE [LARGE SCALE GENOMIC DNA]</scope>
    <source>
        <strain evidence="12 22">HB13667</strain>
    </source>
</reference>